<keyword evidence="5" id="KW-1185">Reference proteome</keyword>
<dbReference type="Proteomes" id="UP000053244">
    <property type="component" value="Unassembled WGS sequence"/>
</dbReference>
<dbReference type="InterPro" id="IPR011032">
    <property type="entry name" value="GroES-like_sf"/>
</dbReference>
<proteinExistence type="predicted"/>
<keyword evidence="2" id="KW-0560">Oxidoreductase</keyword>
<protein>
    <recommendedName>
        <fullName evidence="3">Enoyl reductase (ER) domain-containing protein</fullName>
    </recommendedName>
</protein>
<dbReference type="AlphaFoldDB" id="A0A0X3V3R5"/>
<dbReference type="Gene3D" id="3.40.50.720">
    <property type="entry name" value="NAD(P)-binding Rossmann-like Domain"/>
    <property type="match status" value="1"/>
</dbReference>
<dbReference type="Pfam" id="PF00107">
    <property type="entry name" value="ADH_zinc_N"/>
    <property type="match status" value="1"/>
</dbReference>
<dbReference type="GO" id="GO:0016491">
    <property type="term" value="F:oxidoreductase activity"/>
    <property type="evidence" value="ECO:0007669"/>
    <property type="project" value="UniProtKB-KW"/>
</dbReference>
<dbReference type="CDD" id="cd08231">
    <property type="entry name" value="MDR_TM0436_like"/>
    <property type="match status" value="1"/>
</dbReference>
<accession>A0A0X3V3R5</accession>
<dbReference type="SUPFAM" id="SSF50129">
    <property type="entry name" value="GroES-like"/>
    <property type="match status" value="1"/>
</dbReference>
<dbReference type="PANTHER" id="PTHR43401">
    <property type="entry name" value="L-THREONINE 3-DEHYDROGENASE"/>
    <property type="match status" value="1"/>
</dbReference>
<evidence type="ECO:0000313" key="5">
    <source>
        <dbReference type="Proteomes" id="UP000053244"/>
    </source>
</evidence>
<comment type="caution">
    <text evidence="4">The sequence shown here is derived from an EMBL/GenBank/DDBJ whole genome shotgun (WGS) entry which is preliminary data.</text>
</comment>
<comment type="cofactor">
    <cofactor evidence="1">
        <name>Zn(2+)</name>
        <dbReference type="ChEBI" id="CHEBI:29105"/>
    </cofactor>
</comment>
<dbReference type="InterPro" id="IPR050129">
    <property type="entry name" value="Zn_alcohol_dh"/>
</dbReference>
<dbReference type="EMBL" id="LLZH01000049">
    <property type="protein sequence ID" value="KUL39425.1"/>
    <property type="molecule type" value="Genomic_DNA"/>
</dbReference>
<evidence type="ECO:0000256" key="2">
    <source>
        <dbReference type="ARBA" id="ARBA00023002"/>
    </source>
</evidence>
<sequence length="346" mass="36045">MPQPAAGELIVDIEYGGICGTDLHLQDGHLAIPTPVTLGHEGLGVVAATGAADVIDGNGRLLSVGDRVMWASSVSCGRCSACADQLEPTLCSRRQTYGVNRTVTADSGPTGSWAERIRLHRDVTVVKLPDEVDSLSAMSLACAGPTMVHALVDRWTIKPGDVVIVQGSGPVGFAAAALAELSGARQVILVGGPANRLALAESIGLGTAHVNVIEGDRQAALAEAVRLTGDAYGADVVVECTGVPTAIAEGLRLVRRGGAYVVVGQYTDSGDTVINPHQIVFRQLTVVGSWAFTGSHLVKYVNLLPQLTRRFDIGQMVSVFPLKDVDEAMRSARAGDVVKAVLGVGR</sequence>
<feature type="domain" description="Enoyl reductase (ER)" evidence="3">
    <location>
        <begin position="20"/>
        <end position="342"/>
    </location>
</feature>
<dbReference type="Pfam" id="PF08240">
    <property type="entry name" value="ADH_N"/>
    <property type="match status" value="1"/>
</dbReference>
<reference evidence="4 5" key="1">
    <citation type="submission" date="2015-10" db="EMBL/GenBank/DDBJ databases">
        <authorList>
            <person name="Gilbert D.G."/>
        </authorList>
    </citation>
    <scope>NUCLEOTIDE SEQUENCE [LARGE SCALE GENOMIC DNA]</scope>
    <source>
        <strain evidence="4 5">NRRL B-16712</strain>
    </source>
</reference>
<name>A0A0X3V3R5_9ACTN</name>
<organism evidence="4 5">
    <name type="scientific">Actinoplanes awajinensis subsp. mycoplanecinus</name>
    <dbReference type="NCBI Taxonomy" id="135947"/>
    <lineage>
        <taxon>Bacteria</taxon>
        <taxon>Bacillati</taxon>
        <taxon>Actinomycetota</taxon>
        <taxon>Actinomycetes</taxon>
        <taxon>Micromonosporales</taxon>
        <taxon>Micromonosporaceae</taxon>
        <taxon>Actinoplanes</taxon>
    </lineage>
</organism>
<evidence type="ECO:0000313" key="4">
    <source>
        <dbReference type="EMBL" id="KUL39425.1"/>
    </source>
</evidence>
<dbReference type="InterPro" id="IPR020843">
    <property type="entry name" value="ER"/>
</dbReference>
<evidence type="ECO:0000256" key="1">
    <source>
        <dbReference type="ARBA" id="ARBA00001947"/>
    </source>
</evidence>
<evidence type="ECO:0000259" key="3">
    <source>
        <dbReference type="SMART" id="SM00829"/>
    </source>
</evidence>
<dbReference type="InterPro" id="IPR013149">
    <property type="entry name" value="ADH-like_C"/>
</dbReference>
<dbReference type="InterPro" id="IPR013154">
    <property type="entry name" value="ADH-like_N"/>
</dbReference>
<dbReference type="Gene3D" id="3.90.180.10">
    <property type="entry name" value="Medium-chain alcohol dehydrogenases, catalytic domain"/>
    <property type="match status" value="1"/>
</dbReference>
<dbReference type="SMART" id="SM00829">
    <property type="entry name" value="PKS_ER"/>
    <property type="match status" value="1"/>
</dbReference>
<dbReference type="SUPFAM" id="SSF51735">
    <property type="entry name" value="NAD(P)-binding Rossmann-fold domains"/>
    <property type="match status" value="1"/>
</dbReference>
<dbReference type="InterPro" id="IPR036291">
    <property type="entry name" value="NAD(P)-bd_dom_sf"/>
</dbReference>
<gene>
    <name evidence="4" type="ORF">ADL15_09735</name>
</gene>